<evidence type="ECO:0000256" key="1">
    <source>
        <dbReference type="SAM" id="MobiDB-lite"/>
    </source>
</evidence>
<dbReference type="Proteomes" id="UP000243797">
    <property type="component" value="Unassembled WGS sequence"/>
</dbReference>
<keyword evidence="3" id="KW-1185">Reference proteome</keyword>
<feature type="region of interest" description="Disordered" evidence="1">
    <location>
        <begin position="1"/>
        <end position="23"/>
    </location>
</feature>
<dbReference type="AlphaFoldDB" id="A0A2K1QIB1"/>
<gene>
    <name evidence="2" type="ORF">CAC42_2640</name>
</gene>
<organism evidence="2 3">
    <name type="scientific">Sphaceloma murrayae</name>
    <dbReference type="NCBI Taxonomy" id="2082308"/>
    <lineage>
        <taxon>Eukaryota</taxon>
        <taxon>Fungi</taxon>
        <taxon>Dikarya</taxon>
        <taxon>Ascomycota</taxon>
        <taxon>Pezizomycotina</taxon>
        <taxon>Dothideomycetes</taxon>
        <taxon>Dothideomycetidae</taxon>
        <taxon>Myriangiales</taxon>
        <taxon>Elsinoaceae</taxon>
        <taxon>Sphaceloma</taxon>
    </lineage>
</organism>
<comment type="caution">
    <text evidence="2">The sequence shown here is derived from an EMBL/GenBank/DDBJ whole genome shotgun (WGS) entry which is preliminary data.</text>
</comment>
<dbReference type="OrthoDB" id="3938544at2759"/>
<dbReference type="InParanoid" id="A0A2K1QIB1"/>
<protein>
    <submittedName>
        <fullName evidence="2">Uncharacterized protein</fullName>
    </submittedName>
</protein>
<reference evidence="2 3" key="1">
    <citation type="submission" date="2017-06" db="EMBL/GenBank/DDBJ databases">
        <title>Draft genome sequence of a variant of Elsinoe murrayae.</title>
        <authorList>
            <person name="Cheng Q."/>
        </authorList>
    </citation>
    <scope>NUCLEOTIDE SEQUENCE [LARGE SCALE GENOMIC DNA]</scope>
    <source>
        <strain evidence="2 3">CQ-2017a</strain>
    </source>
</reference>
<sequence>MTDSDDDPEIEVKPTAASDRTHLSDEAFAATKADYVAKHDNGRIFESLPEALPSPYRAPAAAVVGDAAPPSDIFPAKPSLTNKHIQLVSAAAGELYYFKDYEKLLEMIAWLREGYDVEGSGRGKGKSVGKLVEALERWERRCRERLSEQAVAGK</sequence>
<evidence type="ECO:0000313" key="2">
    <source>
        <dbReference type="EMBL" id="PNS14583.1"/>
    </source>
</evidence>
<dbReference type="EMBL" id="NKHZ01000085">
    <property type="protein sequence ID" value="PNS14583.1"/>
    <property type="molecule type" value="Genomic_DNA"/>
</dbReference>
<accession>A0A2K1QIB1</accession>
<evidence type="ECO:0000313" key="3">
    <source>
        <dbReference type="Proteomes" id="UP000243797"/>
    </source>
</evidence>
<proteinExistence type="predicted"/>
<name>A0A2K1QIB1_9PEZI</name>